<dbReference type="Pfam" id="PF13213">
    <property type="entry name" value="DUF4021"/>
    <property type="match status" value="1"/>
</dbReference>
<comment type="caution">
    <text evidence="2">The sequence shown here is derived from an EMBL/GenBank/DDBJ whole genome shotgun (WGS) entry which is preliminary data.</text>
</comment>
<proteinExistence type="predicted"/>
<feature type="region of interest" description="Disordered" evidence="1">
    <location>
        <begin position="1"/>
        <end position="21"/>
    </location>
</feature>
<sequence>MNFPHSKKEESSNSKNLKSNTTQIGLQLVEQAMNGLYGMPETDIEDKEHQKRKFEKYLVFQYYFYYSYIFQL</sequence>
<protein>
    <submittedName>
        <fullName evidence="2">DUF4021 domain-containing protein</fullName>
    </submittedName>
</protein>
<reference evidence="2 3" key="1">
    <citation type="submission" date="2017-09" db="EMBL/GenBank/DDBJ databases">
        <title>Large-scale bioinformatics analysis of Bacillus genomes uncovers conserved roles of natural products in bacterial physiology.</title>
        <authorList>
            <consortium name="Agbiome Team Llc"/>
            <person name="Bleich R.M."/>
            <person name="Grubbs K.J."/>
            <person name="Santa Maria K.C."/>
            <person name="Allen S.E."/>
            <person name="Farag S."/>
            <person name="Shank E.A."/>
            <person name="Bowers A."/>
        </authorList>
    </citation>
    <scope>NUCLEOTIDE SEQUENCE [LARGE SCALE GENOMIC DNA]</scope>
    <source>
        <strain evidence="2 3">AFS046104</strain>
    </source>
</reference>
<gene>
    <name evidence="2" type="ORF">COA08_22675</name>
</gene>
<evidence type="ECO:0000313" key="3">
    <source>
        <dbReference type="Proteomes" id="UP000221438"/>
    </source>
</evidence>
<evidence type="ECO:0000256" key="1">
    <source>
        <dbReference type="SAM" id="MobiDB-lite"/>
    </source>
</evidence>
<dbReference type="InterPro" id="IPR025094">
    <property type="entry name" value="DUF4021"/>
</dbReference>
<accession>A0A2B1CM27</accession>
<feature type="compositionally biased region" description="Basic and acidic residues" evidence="1">
    <location>
        <begin position="1"/>
        <end position="12"/>
    </location>
</feature>
<dbReference type="AlphaFoldDB" id="A0A2B1CM27"/>
<dbReference type="Proteomes" id="UP000221438">
    <property type="component" value="Unassembled WGS sequence"/>
</dbReference>
<evidence type="ECO:0000313" key="2">
    <source>
        <dbReference type="EMBL" id="PGQ06362.1"/>
    </source>
</evidence>
<organism evidence="2 3">
    <name type="scientific">Bacillus cereus</name>
    <dbReference type="NCBI Taxonomy" id="1396"/>
    <lineage>
        <taxon>Bacteria</taxon>
        <taxon>Bacillati</taxon>
        <taxon>Bacillota</taxon>
        <taxon>Bacilli</taxon>
        <taxon>Bacillales</taxon>
        <taxon>Bacillaceae</taxon>
        <taxon>Bacillus</taxon>
        <taxon>Bacillus cereus group</taxon>
    </lineage>
</organism>
<dbReference type="EMBL" id="NUJQ01000036">
    <property type="protein sequence ID" value="PGQ06362.1"/>
    <property type="molecule type" value="Genomic_DNA"/>
</dbReference>
<name>A0A2B1CM27_BACCE</name>